<feature type="transmembrane region" description="Helical" evidence="1">
    <location>
        <begin position="100"/>
        <end position="119"/>
    </location>
</feature>
<sequence>MPEHATQDVDEDYDPELDWARQKARVLSGVAIVVGWPVSLVGGSGVTDDVVSALVDGVPLDKAVAALGNQVQLLSFYIPVAAIFLAFLVWQIAIHRRRAALLFVPGLLAALIIIAHNSLAQTMFVRECECEPPPISGWYVMTITLAIIATCSWILGTLAARLVPPRPLPWERVRLAAFAWTNGGLMLLASQMAFLYWRFGSAAFA</sequence>
<feature type="transmembrane region" description="Helical" evidence="1">
    <location>
        <begin position="74"/>
        <end position="93"/>
    </location>
</feature>
<feature type="transmembrane region" description="Helical" evidence="1">
    <location>
        <begin position="175"/>
        <end position="197"/>
    </location>
</feature>
<organism evidence="3 4">
    <name type="scientific">Pseudoduganella flava</name>
    <dbReference type="NCBI Taxonomy" id="871742"/>
    <lineage>
        <taxon>Bacteria</taxon>
        <taxon>Pseudomonadati</taxon>
        <taxon>Pseudomonadota</taxon>
        <taxon>Betaproteobacteria</taxon>
        <taxon>Burkholderiales</taxon>
        <taxon>Oxalobacteraceae</taxon>
        <taxon>Telluria group</taxon>
        <taxon>Pseudoduganella</taxon>
    </lineage>
</organism>
<keyword evidence="1" id="KW-0472">Membrane</keyword>
<evidence type="ECO:0000313" key="4">
    <source>
        <dbReference type="Proteomes" id="UP000315112"/>
    </source>
</evidence>
<dbReference type="AlphaFoldDB" id="A0A562PVM4"/>
<dbReference type="RefSeq" id="WP_145874263.1">
    <property type="nucleotide sequence ID" value="NZ_CP046904.1"/>
</dbReference>
<evidence type="ECO:0008006" key="6">
    <source>
        <dbReference type="Google" id="ProtNLM"/>
    </source>
</evidence>
<evidence type="ECO:0000313" key="5">
    <source>
        <dbReference type="Proteomes" id="UP000437862"/>
    </source>
</evidence>
<accession>A0A562PVM4</accession>
<keyword evidence="1" id="KW-1133">Transmembrane helix</keyword>
<dbReference type="Proteomes" id="UP000437862">
    <property type="component" value="Chromosome"/>
</dbReference>
<dbReference type="EMBL" id="VLKW01000003">
    <property type="protein sequence ID" value="TWI48469.1"/>
    <property type="molecule type" value="Genomic_DNA"/>
</dbReference>
<reference evidence="3 4" key="1">
    <citation type="journal article" date="2015" name="Stand. Genomic Sci.">
        <title>Genomic Encyclopedia of Bacterial and Archaeal Type Strains, Phase III: the genomes of soil and plant-associated and newly described type strains.</title>
        <authorList>
            <person name="Whitman W.B."/>
            <person name="Woyke T."/>
            <person name="Klenk H.P."/>
            <person name="Zhou Y."/>
            <person name="Lilburn T.G."/>
            <person name="Beck B.J."/>
            <person name="De Vos P."/>
            <person name="Vandamme P."/>
            <person name="Eisen J.A."/>
            <person name="Garrity G."/>
            <person name="Hugenholtz P."/>
            <person name="Kyrpides N.C."/>
        </authorList>
    </citation>
    <scope>NUCLEOTIDE SEQUENCE [LARGE SCALE GENOMIC DNA]</scope>
    <source>
        <strain evidence="3 4">CGMCC 1.10685</strain>
    </source>
</reference>
<dbReference type="Proteomes" id="UP000315112">
    <property type="component" value="Unassembled WGS sequence"/>
</dbReference>
<dbReference type="OrthoDB" id="10016968at2"/>
<proteinExistence type="predicted"/>
<name>A0A562PVM4_9BURK</name>
<dbReference type="EMBL" id="CP046904">
    <property type="protein sequence ID" value="QGZ39572.1"/>
    <property type="molecule type" value="Genomic_DNA"/>
</dbReference>
<gene>
    <name evidence="2" type="ORF">GO485_11285</name>
    <name evidence="3" type="ORF">IP92_01858</name>
</gene>
<keyword evidence="5" id="KW-1185">Reference proteome</keyword>
<feature type="transmembrane region" description="Helical" evidence="1">
    <location>
        <begin position="139"/>
        <end position="163"/>
    </location>
</feature>
<evidence type="ECO:0000256" key="1">
    <source>
        <dbReference type="SAM" id="Phobius"/>
    </source>
</evidence>
<protein>
    <recommendedName>
        <fullName evidence="6">DUF1705 domain-containing protein</fullName>
    </recommendedName>
</protein>
<keyword evidence="1" id="KW-0812">Transmembrane</keyword>
<reference evidence="3" key="2">
    <citation type="submission" date="2019-07" db="EMBL/GenBank/DDBJ databases">
        <authorList>
            <person name="Whitman W."/>
            <person name="Huntemann M."/>
            <person name="Clum A."/>
            <person name="Pillay M."/>
            <person name="Palaniappan K."/>
            <person name="Varghese N."/>
            <person name="Mikhailova N."/>
            <person name="Stamatis D."/>
            <person name="Reddy T."/>
            <person name="Daum C."/>
            <person name="Shapiro N."/>
            <person name="Ivanova N."/>
            <person name="Kyrpides N."/>
            <person name="Woyke T."/>
        </authorList>
    </citation>
    <scope>NUCLEOTIDE SEQUENCE</scope>
    <source>
        <strain evidence="3">CGMCC 1.10685</strain>
    </source>
</reference>
<evidence type="ECO:0000313" key="3">
    <source>
        <dbReference type="EMBL" id="TWI48469.1"/>
    </source>
</evidence>
<reference evidence="2 5" key="3">
    <citation type="submission" date="2019-12" db="EMBL/GenBank/DDBJ databases">
        <title>Draft Genome Sequences of Six Type Strains of the Genus Massilia.</title>
        <authorList>
            <person name="Miess H."/>
            <person name="Frediansyah A."/>
            <person name="Goeker M."/>
            <person name="Gross H."/>
        </authorList>
    </citation>
    <scope>NUCLEOTIDE SEQUENCE [LARGE SCALE GENOMIC DNA]</scope>
    <source>
        <strain evidence="2 5">DSM 26639</strain>
    </source>
</reference>
<evidence type="ECO:0000313" key="2">
    <source>
        <dbReference type="EMBL" id="QGZ39572.1"/>
    </source>
</evidence>